<sequence>MQQDEVRELREQLNKISKTPNEISLLLKKIIKKQKEIVQIISILELFNETVYLYHVLFRKKNVANALVYLDKETQNILEVVKNIANNTKYFSLMEEKMKENIEKTIRKYKEYFENAIDVLYGYYVESRYVNEVVSDRIRDFFSEELIDEEEFYESVINFINEVEKEKEERIKEIISSIPFAMSKKRFYEYLTKGLEKDYPNYEAFLENVIDIEENFYGKLIEGYGEFFPRIAKKIEYLQSLDFKEMTREEIDVYFRKSVELIKSVQSLREVSFSVLKIINRLLIVFLSENKFETLFKKEPFIGEYIDFYVKLNKSSLDYKEIEKNIKTCDNVISNWYFELYRYNLLLGEIDYSDLDIMEIIDEGILGDIETLSEYENLLNDTSEIVLEDSQIEEEFIDMTLIKGEIKNVISLIEDISRNMKNEYRKARLRRLMGIIPVPQNFEKEVLYYIKNSIELNNSRSRKLSFMHTVKKKIELYKDLKNQKNLYEAIIKGAKDVI</sequence>
<evidence type="ECO:0000313" key="1">
    <source>
        <dbReference type="EMBL" id="SHE73280.1"/>
    </source>
</evidence>
<protein>
    <submittedName>
        <fullName evidence="1">Uncharacterized protein</fullName>
    </submittedName>
</protein>
<dbReference type="EMBL" id="FQUR01000009">
    <property type="protein sequence ID" value="SHE73280.1"/>
    <property type="molecule type" value="Genomic_DNA"/>
</dbReference>
<name>A0A1M4VWK3_9THEO</name>
<proteinExistence type="predicted"/>
<evidence type="ECO:0000313" key="2">
    <source>
        <dbReference type="Proteomes" id="UP000184127"/>
    </source>
</evidence>
<reference evidence="2" key="1">
    <citation type="submission" date="2016-11" db="EMBL/GenBank/DDBJ databases">
        <authorList>
            <person name="Varghese N."/>
            <person name="Submissions S."/>
        </authorList>
    </citation>
    <scope>NUCLEOTIDE SEQUENCE [LARGE SCALE GENOMIC DNA]</scope>
    <source>
        <strain evidence="2">DSM 18761</strain>
    </source>
</reference>
<dbReference type="RefSeq" id="WP_072968003.1">
    <property type="nucleotide sequence ID" value="NZ_FQUR01000009.1"/>
</dbReference>
<accession>A0A1M4VWK3</accession>
<gene>
    <name evidence="1" type="ORF">SAMN02745195_01023</name>
</gene>
<organism evidence="1 2">
    <name type="scientific">Thermoanaerobacter uzonensis DSM 18761</name>
    <dbReference type="NCBI Taxonomy" id="1123369"/>
    <lineage>
        <taxon>Bacteria</taxon>
        <taxon>Bacillati</taxon>
        <taxon>Bacillota</taxon>
        <taxon>Clostridia</taxon>
        <taxon>Thermoanaerobacterales</taxon>
        <taxon>Thermoanaerobacteraceae</taxon>
        <taxon>Thermoanaerobacter</taxon>
    </lineage>
</organism>
<dbReference type="Proteomes" id="UP000184127">
    <property type="component" value="Unassembled WGS sequence"/>
</dbReference>
<keyword evidence="2" id="KW-1185">Reference proteome</keyword>
<dbReference type="AlphaFoldDB" id="A0A1M4VWK3"/>